<reference evidence="4" key="1">
    <citation type="submission" date="2021-07" db="EMBL/GenBank/DDBJ databases">
        <title>Draft genome of Mortierella alpina, strain LL118, isolated from an aspen leaf litter sample.</title>
        <authorList>
            <person name="Yang S."/>
            <person name="Vinatzer B.A."/>
        </authorList>
    </citation>
    <scope>NUCLEOTIDE SEQUENCE</scope>
    <source>
        <strain evidence="4">LL118</strain>
    </source>
</reference>
<dbReference type="SUPFAM" id="SSF47874">
    <property type="entry name" value="Annexin"/>
    <property type="match status" value="1"/>
</dbReference>
<comment type="caution">
    <text evidence="4">The sequence shown here is derived from an EMBL/GenBank/DDBJ whole genome shotgun (WGS) entry which is preliminary data.</text>
</comment>
<dbReference type="GO" id="GO:0005544">
    <property type="term" value="F:calcium-dependent phospholipid binding"/>
    <property type="evidence" value="ECO:0007669"/>
    <property type="project" value="InterPro"/>
</dbReference>
<evidence type="ECO:0000256" key="2">
    <source>
        <dbReference type="ARBA" id="ARBA00022737"/>
    </source>
</evidence>
<dbReference type="Proteomes" id="UP000717515">
    <property type="component" value="Unassembled WGS sequence"/>
</dbReference>
<dbReference type="EMBL" id="JAIFTL010000037">
    <property type="protein sequence ID" value="KAG9325580.1"/>
    <property type="molecule type" value="Genomic_DNA"/>
</dbReference>
<sequence length="332" mass="37363">TFSTMAPAVPPEITYDVNNIHTALNYTVPDQEALVNIVGRREYQQLLSVARHYRACHGVDLASELDRRIIGSVGSLLAGACQHKVLAEVQYLHRAGKSNRKYETLRKKDTAIEVFCEASLAAFTILVGRTPEELRELREAYTTVHKGEDLLQHVLGFCKDDSTKAFFTEIFKDKEDKPLESVDVAIENLHKLLESHDLEGLLKYSSSLTTAQLRTLVRSYNAKHIDSHVVTTVQKTIAHKHKDEHVELLLFVVMQAADPARHVSLLMEESMAGLGTNEDQLSRLVVLNRGKFMEKVKAAYQVDYSRTLADRVRGDTSGLYSHLICHLINQTI</sequence>
<dbReference type="Gene3D" id="1.10.220.10">
    <property type="entry name" value="Annexin"/>
    <property type="match status" value="2"/>
</dbReference>
<evidence type="ECO:0000313" key="5">
    <source>
        <dbReference type="Proteomes" id="UP000717515"/>
    </source>
</evidence>
<dbReference type="PANTHER" id="PTHR10502:SF102">
    <property type="entry name" value="ANNEXIN B11"/>
    <property type="match status" value="1"/>
</dbReference>
<accession>A0A9P8A892</accession>
<dbReference type="GO" id="GO:0005886">
    <property type="term" value="C:plasma membrane"/>
    <property type="evidence" value="ECO:0007669"/>
    <property type="project" value="TreeGrafter"/>
</dbReference>
<evidence type="ECO:0000256" key="3">
    <source>
        <dbReference type="ARBA" id="ARBA00023216"/>
    </source>
</evidence>
<dbReference type="GO" id="GO:0001786">
    <property type="term" value="F:phosphatidylserine binding"/>
    <property type="evidence" value="ECO:0007669"/>
    <property type="project" value="TreeGrafter"/>
</dbReference>
<dbReference type="InterPro" id="IPR037104">
    <property type="entry name" value="Annexin_sf"/>
</dbReference>
<evidence type="ECO:0000313" key="4">
    <source>
        <dbReference type="EMBL" id="KAG9325580.1"/>
    </source>
</evidence>
<dbReference type="Pfam" id="PF00191">
    <property type="entry name" value="Annexin"/>
    <property type="match status" value="1"/>
</dbReference>
<organism evidence="4 5">
    <name type="scientific">Mortierella alpina</name>
    <name type="common">Oleaginous fungus</name>
    <name type="synonym">Mortierella renispora</name>
    <dbReference type="NCBI Taxonomy" id="64518"/>
    <lineage>
        <taxon>Eukaryota</taxon>
        <taxon>Fungi</taxon>
        <taxon>Fungi incertae sedis</taxon>
        <taxon>Mucoromycota</taxon>
        <taxon>Mortierellomycotina</taxon>
        <taxon>Mortierellomycetes</taxon>
        <taxon>Mortierellales</taxon>
        <taxon>Mortierellaceae</taxon>
        <taxon>Mortierella</taxon>
    </lineage>
</organism>
<dbReference type="AlphaFoldDB" id="A0A9P8A892"/>
<proteinExistence type="inferred from homology"/>
<keyword evidence="3" id="KW-0041">Annexin</keyword>
<dbReference type="GO" id="GO:0005509">
    <property type="term" value="F:calcium ion binding"/>
    <property type="evidence" value="ECO:0007669"/>
    <property type="project" value="InterPro"/>
</dbReference>
<name>A0A9P8A892_MORAP</name>
<protein>
    <recommendedName>
        <fullName evidence="6">Annexin</fullName>
    </recommendedName>
</protein>
<comment type="similarity">
    <text evidence="1">Belongs to the annexin family.</text>
</comment>
<keyword evidence="2" id="KW-0677">Repeat</keyword>
<dbReference type="InterPro" id="IPR018502">
    <property type="entry name" value="Annexin_repeat"/>
</dbReference>
<evidence type="ECO:0008006" key="6">
    <source>
        <dbReference type="Google" id="ProtNLM"/>
    </source>
</evidence>
<evidence type="ECO:0000256" key="1">
    <source>
        <dbReference type="ARBA" id="ARBA00007831"/>
    </source>
</evidence>
<dbReference type="PANTHER" id="PTHR10502">
    <property type="entry name" value="ANNEXIN"/>
    <property type="match status" value="1"/>
</dbReference>
<dbReference type="GO" id="GO:0005737">
    <property type="term" value="C:cytoplasm"/>
    <property type="evidence" value="ECO:0007669"/>
    <property type="project" value="TreeGrafter"/>
</dbReference>
<feature type="non-terminal residue" evidence="4">
    <location>
        <position position="1"/>
    </location>
</feature>
<gene>
    <name evidence="4" type="ORF">KVV02_004882</name>
</gene>